<reference evidence="3" key="1">
    <citation type="submission" date="2021-07" db="EMBL/GenBank/DDBJ databases">
        <title>Genome Resource of American Ginseng Black Spot Pathogen Alternaria panax.</title>
        <authorList>
            <person name="Qiu C."/>
            <person name="Wang W."/>
            <person name="Liu Z."/>
        </authorList>
    </citation>
    <scope>NUCLEOTIDE SEQUENCE</scope>
    <source>
        <strain evidence="3">BNCC115425</strain>
    </source>
</reference>
<keyword evidence="4" id="KW-1185">Reference proteome</keyword>
<keyword evidence="2" id="KW-0560">Oxidoreductase</keyword>
<dbReference type="EMBL" id="JAANER010000004">
    <property type="protein sequence ID" value="KAG9190606.1"/>
    <property type="molecule type" value="Genomic_DNA"/>
</dbReference>
<dbReference type="PANTHER" id="PTHR24320">
    <property type="entry name" value="RETINOL DEHYDROGENASE"/>
    <property type="match status" value="1"/>
</dbReference>
<dbReference type="AlphaFoldDB" id="A0AAD4FL72"/>
<dbReference type="Proteomes" id="UP001199106">
    <property type="component" value="Unassembled WGS sequence"/>
</dbReference>
<comment type="similarity">
    <text evidence="1">Belongs to the short-chain dehydrogenases/reductases (SDR) family.</text>
</comment>
<evidence type="ECO:0000256" key="2">
    <source>
        <dbReference type="ARBA" id="ARBA00023002"/>
    </source>
</evidence>
<organism evidence="3 4">
    <name type="scientific">Alternaria panax</name>
    <dbReference type="NCBI Taxonomy" id="48097"/>
    <lineage>
        <taxon>Eukaryota</taxon>
        <taxon>Fungi</taxon>
        <taxon>Dikarya</taxon>
        <taxon>Ascomycota</taxon>
        <taxon>Pezizomycotina</taxon>
        <taxon>Dothideomycetes</taxon>
        <taxon>Pleosporomycetidae</taxon>
        <taxon>Pleosporales</taxon>
        <taxon>Pleosporineae</taxon>
        <taxon>Pleosporaceae</taxon>
        <taxon>Alternaria</taxon>
        <taxon>Alternaria sect. Panax</taxon>
    </lineage>
</organism>
<dbReference type="GO" id="GO:0016491">
    <property type="term" value="F:oxidoreductase activity"/>
    <property type="evidence" value="ECO:0007669"/>
    <property type="project" value="UniProtKB-KW"/>
</dbReference>
<dbReference type="InterPro" id="IPR036291">
    <property type="entry name" value="NAD(P)-bd_dom_sf"/>
</dbReference>
<protein>
    <submittedName>
        <fullName evidence="3">Uncharacterized protein</fullName>
    </submittedName>
</protein>
<proteinExistence type="inferred from homology"/>
<comment type="caution">
    <text evidence="3">The sequence shown here is derived from an EMBL/GenBank/DDBJ whole genome shotgun (WGS) entry which is preliminary data.</text>
</comment>
<dbReference type="InterPro" id="IPR002347">
    <property type="entry name" value="SDR_fam"/>
</dbReference>
<dbReference type="PANTHER" id="PTHR24320:SF152">
    <property type="entry name" value="SHORT-CHAIN DEHYDROGENASE_REDUCTASE FAMILY PROTEIN"/>
    <property type="match status" value="1"/>
</dbReference>
<dbReference type="Pfam" id="PF00106">
    <property type="entry name" value="adh_short"/>
    <property type="match status" value="1"/>
</dbReference>
<evidence type="ECO:0000313" key="3">
    <source>
        <dbReference type="EMBL" id="KAG9190606.1"/>
    </source>
</evidence>
<gene>
    <name evidence="3" type="ORF">G6011_08694</name>
</gene>
<evidence type="ECO:0000256" key="1">
    <source>
        <dbReference type="ARBA" id="ARBA00006484"/>
    </source>
</evidence>
<dbReference type="Gene3D" id="3.40.50.720">
    <property type="entry name" value="NAD(P)-binding Rossmann-like Domain"/>
    <property type="match status" value="1"/>
</dbReference>
<accession>A0AAD4FL72</accession>
<dbReference type="SUPFAM" id="SSF51735">
    <property type="entry name" value="NAD(P)-binding Rossmann-fold domains"/>
    <property type="match status" value="1"/>
</dbReference>
<evidence type="ECO:0000313" key="4">
    <source>
        <dbReference type="Proteomes" id="UP001199106"/>
    </source>
</evidence>
<sequence length="144" mass="16212">MQNVQSAVEAIYRDTPCTGHTSIEVWELDLANYQSVLTFGELVRTQLPRLDAFIANAGMELQKYKKAEDLEIQLTVNVVSTFLGAIVVLPKLQETARRYDVQTSLIFCGSTYHIFGPDDEFYVGLPEDKGMFEELSDPARTDIT</sequence>
<name>A0AAD4FL72_9PLEO</name>